<dbReference type="EMBL" id="CABWMC010000032">
    <property type="protein sequence ID" value="VXC77950.1"/>
    <property type="molecule type" value="Genomic_DNA"/>
</dbReference>
<accession>J8FC79</accession>
<dbReference type="KEGG" id="bww:bwei_2177"/>
<reference evidence="5 13" key="6">
    <citation type="submission" date="2016-12" db="EMBL/GenBank/DDBJ databases">
        <title>Genome Sequences of Twelve Sporeforming Bacillus Species Isolated from Foods.</title>
        <authorList>
            <person name="De Jong A."/>
            <person name="Holsappel S."/>
            <person name="Kuipers O.P."/>
        </authorList>
    </citation>
    <scope>NUCLEOTIDE SEQUENCE [LARGE SCALE GENOMIC DNA]</scope>
    <source>
        <strain evidence="5 13">S3E15</strain>
    </source>
</reference>
<dbReference type="PATRIC" id="fig|1405.14.peg.3408"/>
<dbReference type="Pfam" id="PF04977">
    <property type="entry name" value="DivIC"/>
    <property type="match status" value="1"/>
</dbReference>
<protein>
    <submittedName>
        <fullName evidence="3">Cell division protein DIVIC</fullName>
    </submittedName>
    <submittedName>
        <fullName evidence="9">Cell division protein FtsB</fullName>
    </submittedName>
    <submittedName>
        <fullName evidence="8">Septum formation initiator family protein</fullName>
    </submittedName>
</protein>
<evidence type="ECO:0000313" key="2">
    <source>
        <dbReference type="EMBL" id="EJR41004.1"/>
    </source>
</evidence>
<reference evidence="3" key="3">
    <citation type="submission" date="2016-01" db="EMBL/GenBank/DDBJ databases">
        <authorList>
            <person name="Van Zyl L.J."/>
            <person name="Matobola R."/>
            <person name="Klein T."/>
            <person name="Biteghe F.A."/>
            <person name="Kirby B."/>
            <person name="Trindade M.I."/>
        </authorList>
    </citation>
    <scope>NUCLEOTIDE SEQUENCE</scope>
    <source>
        <strain evidence="3">PE8-15</strain>
    </source>
</reference>
<accession>A0A654BDC2</accession>
<feature type="transmembrane region" description="Helical" evidence="1">
    <location>
        <begin position="33"/>
        <end position="51"/>
    </location>
</feature>
<reference evidence="11" key="2">
    <citation type="submission" date="2016-01" db="EMBL/GenBank/DDBJ databases">
        <authorList>
            <person name="McClelland M."/>
            <person name="Jain A."/>
            <person name="Saraogi P."/>
            <person name="Mendelson R."/>
            <person name="Westerman R."/>
            <person name="SanMiguel P."/>
            <person name="Csonka L."/>
        </authorList>
    </citation>
    <scope>NUCLEOTIDE SEQUENCE [LARGE SCALE GENOMIC DNA]</scope>
    <source>
        <strain evidence="11">PE8-15</strain>
    </source>
</reference>
<sequence>MRKLKRVNVPNIPEQLSQPNDKRTINKKKLRRFIFMFIFIAATTLYVQYILTKQQEVINGKKNTITNQKKQLVSLKKDQGSLKTNIENLTDNEEEILKFARKEYQFSKSNETIFVLPK</sequence>
<evidence type="ECO:0000313" key="8">
    <source>
        <dbReference type="EMBL" id="TKI84129.1"/>
    </source>
</evidence>
<keyword evidence="9" id="KW-0131">Cell cycle</keyword>
<evidence type="ECO:0000313" key="9">
    <source>
        <dbReference type="EMBL" id="VXC77950.1"/>
    </source>
</evidence>
<dbReference type="EMBL" id="SZOD01000339">
    <property type="protein sequence ID" value="TKI84129.1"/>
    <property type="molecule type" value="Genomic_DNA"/>
</dbReference>
<dbReference type="EMBL" id="MKZQ01000058">
    <property type="protein sequence ID" value="PJN67369.1"/>
    <property type="molecule type" value="Genomic_DNA"/>
</dbReference>
<proteinExistence type="predicted"/>
<evidence type="ECO:0000313" key="3">
    <source>
        <dbReference type="EMBL" id="KWU56538.1"/>
    </source>
</evidence>
<evidence type="ECO:0000313" key="17">
    <source>
        <dbReference type="Proteomes" id="UP000437562"/>
    </source>
</evidence>
<reference evidence="6 14" key="5">
    <citation type="submission" date="2016-10" db="EMBL/GenBank/DDBJ databases">
        <title>Genome Sequence of Bacillus weihenstephanensis GM6LP.</title>
        <authorList>
            <person name="Poehlein A."/>
            <person name="Wemheuer F."/>
            <person name="Hollensteiner J."/>
            <person name="Wemheuer B."/>
        </authorList>
    </citation>
    <scope>NUCLEOTIDE SEQUENCE [LARGE SCALE GENOMIC DNA]</scope>
    <source>
        <strain evidence="6 14">GM6LP</strain>
    </source>
</reference>
<organism evidence="9 17">
    <name type="scientific">Bacillus mycoides</name>
    <dbReference type="NCBI Taxonomy" id="1405"/>
    <lineage>
        <taxon>Bacteria</taxon>
        <taxon>Bacillati</taxon>
        <taxon>Bacillota</taxon>
        <taxon>Bacilli</taxon>
        <taxon>Bacillales</taxon>
        <taxon>Bacillaceae</taxon>
        <taxon>Bacillus</taxon>
        <taxon>Bacillus cereus group</taxon>
    </lineage>
</organism>
<dbReference type="GeneID" id="66262186"/>
<dbReference type="EMBL" id="LXLX01000033">
    <property type="protein sequence ID" value="OFD92917.1"/>
    <property type="molecule type" value="Genomic_DNA"/>
</dbReference>
<dbReference type="EMBL" id="MRWU01000001">
    <property type="protein sequence ID" value="OSX96801.1"/>
    <property type="molecule type" value="Genomic_DNA"/>
</dbReference>
<reference evidence="9 17" key="9">
    <citation type="submission" date="2019-10" db="EMBL/GenBank/DDBJ databases">
        <authorList>
            <person name="Karimi E."/>
        </authorList>
    </citation>
    <scope>NUCLEOTIDE SEQUENCE [LARGE SCALE GENOMIC DNA]</scope>
    <source>
        <strain evidence="9">Bacillus sp. 71</strain>
    </source>
</reference>
<evidence type="ECO:0000313" key="5">
    <source>
        <dbReference type="EMBL" id="OSX96801.1"/>
    </source>
</evidence>
<evidence type="ECO:0000313" key="12">
    <source>
        <dbReference type="Proteomes" id="UP000175835"/>
    </source>
</evidence>
<dbReference type="Proteomes" id="UP000236165">
    <property type="component" value="Unassembled WGS sequence"/>
</dbReference>
<dbReference type="PANTHER" id="PTHR40027:SF1">
    <property type="entry name" value="CELL DIVISION PROTEIN DIVIC"/>
    <property type="match status" value="1"/>
</dbReference>
<dbReference type="InterPro" id="IPR007060">
    <property type="entry name" value="FtsL/DivIC"/>
</dbReference>
<evidence type="ECO:0000313" key="6">
    <source>
        <dbReference type="EMBL" id="PJN67369.1"/>
    </source>
</evidence>
<evidence type="ECO:0000313" key="13">
    <source>
        <dbReference type="Proteomes" id="UP000194131"/>
    </source>
</evidence>
<evidence type="ECO:0000313" key="11">
    <source>
        <dbReference type="Proteomes" id="UP000065797"/>
    </source>
</evidence>
<reference evidence="2 10" key="1">
    <citation type="submission" date="2012-04" db="EMBL/GenBank/DDBJ databases">
        <title>The Genome Sequence of Bacillus cereus VD078.</title>
        <authorList>
            <consortium name="The Broad Institute Genome Sequencing Platform"/>
            <consortium name="The Broad Institute Genome Sequencing Center for Infectious Disease"/>
            <person name="Feldgarden M."/>
            <person name="Van der Auwera G.A."/>
            <person name="Mahillon J."/>
            <person name="Duprez V."/>
            <person name="Timmery S."/>
            <person name="Mattelet C."/>
            <person name="Dierick K."/>
            <person name="Sun M."/>
            <person name="Yu Z."/>
            <person name="Zhu L."/>
            <person name="Hu X."/>
            <person name="Shank E.B."/>
            <person name="Swiecicka I."/>
            <person name="Hansen B.M."/>
            <person name="Andrup L."/>
            <person name="Young S.K."/>
            <person name="Zeng Q."/>
            <person name="Gargeya S."/>
            <person name="Fitzgerald M."/>
            <person name="Haas B."/>
            <person name="Abouelleil A."/>
            <person name="Alvarado L."/>
            <person name="Arachchi H.M."/>
            <person name="Berlin A."/>
            <person name="Chapman S.B."/>
            <person name="Goldberg J."/>
            <person name="Griggs A."/>
            <person name="Gujja S."/>
            <person name="Hansen M."/>
            <person name="Howarth C."/>
            <person name="Imamovic A."/>
            <person name="Larimer J."/>
            <person name="McCowen C."/>
            <person name="Montmayeur A."/>
            <person name="Murphy C."/>
            <person name="Neiman D."/>
            <person name="Pearson M."/>
            <person name="Priest M."/>
            <person name="Roberts A."/>
            <person name="Saif S."/>
            <person name="Shea T."/>
            <person name="Sisk P."/>
            <person name="Sykes S."/>
            <person name="Wortman J."/>
            <person name="Nusbaum C."/>
            <person name="Birren B."/>
        </authorList>
    </citation>
    <scope>NUCLEOTIDE SEQUENCE [LARGE SCALE GENOMIC DNA]</scope>
    <source>
        <strain evidence="2 10">VD078</strain>
    </source>
</reference>
<dbReference type="RefSeq" id="WP_002085024.1">
    <property type="nucleotide sequence ID" value="NZ_CAKJWQ010000025.1"/>
</dbReference>
<evidence type="ECO:0000313" key="16">
    <source>
        <dbReference type="Proteomes" id="UP000305524"/>
    </source>
</evidence>
<dbReference type="Proteomes" id="UP000194131">
    <property type="component" value="Unassembled WGS sequence"/>
</dbReference>
<dbReference type="EMBL" id="LRPH01000081">
    <property type="protein sequence ID" value="KWU56538.1"/>
    <property type="molecule type" value="Genomic_DNA"/>
</dbReference>
<dbReference type="Proteomes" id="UP000437562">
    <property type="component" value="Unassembled WGS sequence"/>
</dbReference>
<dbReference type="EMBL" id="AHEV01000013">
    <property type="protein sequence ID" value="EJR41004.1"/>
    <property type="molecule type" value="Genomic_DNA"/>
</dbReference>
<evidence type="ECO:0000313" key="4">
    <source>
        <dbReference type="EMBL" id="OFD92917.1"/>
    </source>
</evidence>
<dbReference type="Proteomes" id="UP000006976">
    <property type="component" value="Unassembled WGS sequence"/>
</dbReference>
<dbReference type="EMBL" id="QTTY01000017">
    <property type="protein sequence ID" value="REF32754.1"/>
    <property type="molecule type" value="Genomic_DNA"/>
</dbReference>
<reference evidence="4 12" key="4">
    <citation type="submission" date="2016-05" db="EMBL/GenBank/DDBJ databases">
        <title>Bacillus thuringiensis and Bacillus weihenstephanensis as novel biocontrol agents of wilt causing Verticillium species.</title>
        <authorList>
            <person name="Hollensteiner J."/>
            <person name="Wemheuer F."/>
            <person name="Harting R."/>
            <person name="Kolarzyk A."/>
            <person name="Diaz-Valerio S."/>
            <person name="Poehlein A."/>
            <person name="Brzuszkiewicz E."/>
            <person name="Nesemann K."/>
            <person name="Braus-Stromeyer S."/>
            <person name="Braus G."/>
            <person name="Daniel R."/>
            <person name="Liesegang H."/>
        </authorList>
    </citation>
    <scope>NUCLEOTIDE SEQUENCE [LARGE SCALE GENOMIC DNA]</scope>
    <source>
        <strain evidence="4 12">GOE11</strain>
    </source>
</reference>
<evidence type="ECO:0000313" key="10">
    <source>
        <dbReference type="Proteomes" id="UP000006976"/>
    </source>
</evidence>
<dbReference type="Proteomes" id="UP000305524">
    <property type="component" value="Unassembled WGS sequence"/>
</dbReference>
<dbReference type="PANTHER" id="PTHR40027">
    <property type="entry name" value="CELL DIVISION PROTEIN DIVIC"/>
    <property type="match status" value="1"/>
</dbReference>
<keyword evidence="1" id="KW-0472">Membrane</keyword>
<dbReference type="AlphaFoldDB" id="A0A0A0WNT8"/>
<dbReference type="PATRIC" id="fig|86662.17.peg.2190"/>
<evidence type="ECO:0000313" key="7">
    <source>
        <dbReference type="EMBL" id="REF32754.1"/>
    </source>
</evidence>
<name>A0A0A0WNT8_BACMY</name>
<dbReference type="InterPro" id="IPR039076">
    <property type="entry name" value="DivIC"/>
</dbReference>
<reference evidence="8 16" key="8">
    <citation type="journal article" date="2019" name="Environ. Microbiol.">
        <title>An active ?-lactamase is a part of an orchestrated cell wall stress resistance network of Bacillus subtilis and related rhizosphere species.</title>
        <authorList>
            <person name="Bucher T."/>
            <person name="Keren-Paz A."/>
            <person name="Hausser J."/>
            <person name="Olender T."/>
            <person name="Cytryn E."/>
            <person name="Kolodkin-Gal I."/>
        </authorList>
    </citation>
    <scope>NUCLEOTIDE SEQUENCE [LARGE SCALE GENOMIC DNA]</scope>
    <source>
        <strain evidence="8 16">I186</strain>
    </source>
</reference>
<reference evidence="7 15" key="7">
    <citation type="submission" date="2018-08" db="EMBL/GenBank/DDBJ databases">
        <title>Freshwater and sediment microbial communities from various areas in North America, analyzing microbe dynamics in response to fracking.</title>
        <authorList>
            <person name="Lamendella R."/>
        </authorList>
    </citation>
    <scope>NUCLEOTIDE SEQUENCE [LARGE SCALE GENOMIC DNA]</scope>
    <source>
        <strain evidence="7 15">DB-1</strain>
    </source>
</reference>
<keyword evidence="1" id="KW-0812">Transmembrane</keyword>
<dbReference type="Proteomes" id="UP000256530">
    <property type="component" value="Unassembled WGS sequence"/>
</dbReference>
<evidence type="ECO:0000256" key="1">
    <source>
        <dbReference type="SAM" id="Phobius"/>
    </source>
</evidence>
<evidence type="ECO:0000313" key="15">
    <source>
        <dbReference type="Proteomes" id="UP000256530"/>
    </source>
</evidence>
<dbReference type="Proteomes" id="UP000065797">
    <property type="component" value="Unassembled WGS sequence"/>
</dbReference>
<keyword evidence="9" id="KW-0132">Cell division</keyword>
<dbReference type="OMA" id="NETIFVM"/>
<keyword evidence="1" id="KW-1133">Transmembrane helix</keyword>
<accession>A0A0D6T3J3</accession>
<accession>A0A0A0WNT8</accession>
<evidence type="ECO:0000313" key="14">
    <source>
        <dbReference type="Proteomes" id="UP000236165"/>
    </source>
</evidence>
<gene>
    <name evidence="3" type="ORF">AWW70_22315</name>
    <name evidence="9" type="ORF">BACI71_70345</name>
    <name evidence="6" type="ORF">BACWE_42800</name>
    <name evidence="4" type="ORF">BWGOE11_28790</name>
    <name evidence="7" type="ORF">DET55_117112</name>
    <name evidence="8" type="ORF">FC701_15120</name>
    <name evidence="2" type="ORF">III_02641</name>
    <name evidence="5" type="ORF">S3E15_00432</name>
</gene>
<dbReference type="Proteomes" id="UP000175835">
    <property type="component" value="Unassembled WGS sequence"/>
</dbReference>
<dbReference type="GO" id="GO:0051301">
    <property type="term" value="P:cell division"/>
    <property type="evidence" value="ECO:0007669"/>
    <property type="project" value="UniProtKB-KW"/>
</dbReference>